<dbReference type="WBParaSite" id="nRc.2.0.1.t06749-RA">
    <property type="protein sequence ID" value="nRc.2.0.1.t06749-RA"/>
    <property type="gene ID" value="nRc.2.0.1.g06749"/>
</dbReference>
<sequence>MIAVDDQPFNVVENPGFINLLIKKLSTYQFKGKVHDENVWNVPSQREKKFRGLIKNLNFRQNNNSQRIKIEINRHKRRCCAEFVIISRLFIDVRSKFQRRGGEFAKFDVDFANHRDGTGHFNLERIIRESKE</sequence>
<dbReference type="AlphaFoldDB" id="A0A915HXY5"/>
<dbReference type="Proteomes" id="UP000887565">
    <property type="component" value="Unplaced"/>
</dbReference>
<accession>A0A915HXY5</accession>
<reference evidence="2" key="1">
    <citation type="submission" date="2022-11" db="UniProtKB">
        <authorList>
            <consortium name="WormBaseParasite"/>
        </authorList>
    </citation>
    <scope>IDENTIFICATION</scope>
</reference>
<name>A0A915HXY5_ROMCU</name>
<keyword evidence="1" id="KW-1185">Reference proteome</keyword>
<protein>
    <submittedName>
        <fullName evidence="2">Uncharacterized protein</fullName>
    </submittedName>
</protein>
<evidence type="ECO:0000313" key="2">
    <source>
        <dbReference type="WBParaSite" id="nRc.2.0.1.t06749-RA"/>
    </source>
</evidence>
<proteinExistence type="predicted"/>
<organism evidence="1 2">
    <name type="scientific">Romanomermis culicivorax</name>
    <name type="common">Nematode worm</name>
    <dbReference type="NCBI Taxonomy" id="13658"/>
    <lineage>
        <taxon>Eukaryota</taxon>
        <taxon>Metazoa</taxon>
        <taxon>Ecdysozoa</taxon>
        <taxon>Nematoda</taxon>
        <taxon>Enoplea</taxon>
        <taxon>Dorylaimia</taxon>
        <taxon>Mermithida</taxon>
        <taxon>Mermithoidea</taxon>
        <taxon>Mermithidae</taxon>
        <taxon>Romanomermis</taxon>
    </lineage>
</organism>
<evidence type="ECO:0000313" key="1">
    <source>
        <dbReference type="Proteomes" id="UP000887565"/>
    </source>
</evidence>